<evidence type="ECO:0000313" key="9">
    <source>
        <dbReference type="EMBL" id="RSD22297.1"/>
    </source>
</evidence>
<keyword evidence="3" id="KW-0500">Molybdenum</keyword>
<keyword evidence="5" id="KW-0560">Oxidoreductase</keyword>
<dbReference type="EMBL" id="RSFW01000033">
    <property type="protein sequence ID" value="RSD22297.1"/>
    <property type="molecule type" value="Genomic_DNA"/>
</dbReference>
<evidence type="ECO:0000259" key="8">
    <source>
        <dbReference type="PROSITE" id="PS51669"/>
    </source>
</evidence>
<evidence type="ECO:0000256" key="1">
    <source>
        <dbReference type="ARBA" id="ARBA00001942"/>
    </source>
</evidence>
<dbReference type="Pfam" id="PF00384">
    <property type="entry name" value="Molybdopterin"/>
    <property type="match status" value="1"/>
</dbReference>
<feature type="domain" description="4Fe-4S Mo/W bis-MGD-type" evidence="8">
    <location>
        <begin position="2"/>
        <end position="59"/>
    </location>
</feature>
<evidence type="ECO:0000256" key="3">
    <source>
        <dbReference type="ARBA" id="ARBA00022505"/>
    </source>
</evidence>
<evidence type="ECO:0000256" key="7">
    <source>
        <dbReference type="ARBA" id="ARBA00023014"/>
    </source>
</evidence>
<comment type="similarity">
    <text evidence="2">Belongs to the prokaryotic molybdopterin-containing oxidoreductase family.</text>
</comment>
<dbReference type="SUPFAM" id="SSF53706">
    <property type="entry name" value="Formate dehydrogenase/DMSO reductase, domains 1-3"/>
    <property type="match status" value="1"/>
</dbReference>
<dbReference type="InterPro" id="IPR006655">
    <property type="entry name" value="Mopterin_OxRdtase_prok_CS"/>
</dbReference>
<protein>
    <submittedName>
        <fullName evidence="9">Oxidoreductase</fullName>
    </submittedName>
</protein>
<dbReference type="Gene3D" id="2.20.25.90">
    <property type="entry name" value="ADC-like domains"/>
    <property type="match status" value="1"/>
</dbReference>
<dbReference type="Gene3D" id="3.30.2070.10">
    <property type="entry name" value="Formate dehydrogenase/DMSO reductase"/>
    <property type="match status" value="1"/>
</dbReference>
<dbReference type="Proteomes" id="UP000279911">
    <property type="component" value="Unassembled WGS sequence"/>
</dbReference>
<gene>
    <name evidence="9" type="ORF">EJA10_21320</name>
</gene>
<dbReference type="PANTHER" id="PTHR43742:SF6">
    <property type="entry name" value="OXIDOREDUCTASE YYAE-RELATED"/>
    <property type="match status" value="1"/>
</dbReference>
<dbReference type="GO" id="GO:0043546">
    <property type="term" value="F:molybdopterin cofactor binding"/>
    <property type="evidence" value="ECO:0007669"/>
    <property type="project" value="InterPro"/>
</dbReference>
<dbReference type="RefSeq" id="WP_125482058.1">
    <property type="nucleotide sequence ID" value="NZ_RSFW01000033.1"/>
</dbReference>
<name>A0A3R9EUT7_9BACI</name>
<comment type="caution">
    <text evidence="9">The sequence shown here is derived from an EMBL/GenBank/DDBJ whole genome shotgun (WGS) entry which is preliminary data.</text>
</comment>
<dbReference type="SUPFAM" id="SSF50692">
    <property type="entry name" value="ADC-like"/>
    <property type="match status" value="1"/>
</dbReference>
<dbReference type="Gene3D" id="3.40.228.10">
    <property type="entry name" value="Dimethylsulfoxide Reductase, domain 2"/>
    <property type="match status" value="1"/>
</dbReference>
<accession>A0A3R9EUT7</accession>
<dbReference type="GO" id="GO:0046872">
    <property type="term" value="F:metal ion binding"/>
    <property type="evidence" value="ECO:0007669"/>
    <property type="project" value="UniProtKB-KW"/>
</dbReference>
<dbReference type="GO" id="GO:0051536">
    <property type="term" value="F:iron-sulfur cluster binding"/>
    <property type="evidence" value="ECO:0007669"/>
    <property type="project" value="UniProtKB-KW"/>
</dbReference>
<evidence type="ECO:0000256" key="2">
    <source>
        <dbReference type="ARBA" id="ARBA00010312"/>
    </source>
</evidence>
<dbReference type="PROSITE" id="PS51669">
    <property type="entry name" value="4FE4S_MOW_BIS_MGD"/>
    <property type="match status" value="1"/>
</dbReference>
<comment type="cofactor">
    <cofactor evidence="1">
        <name>Mo-bis(molybdopterin guanine dinucleotide)</name>
        <dbReference type="ChEBI" id="CHEBI:60539"/>
    </cofactor>
</comment>
<keyword evidence="4" id="KW-0479">Metal-binding</keyword>
<dbReference type="Gene3D" id="3.40.50.740">
    <property type="match status" value="1"/>
</dbReference>
<dbReference type="SMART" id="SM00926">
    <property type="entry name" value="Molybdop_Fe4S4"/>
    <property type="match status" value="1"/>
</dbReference>
<evidence type="ECO:0000313" key="10">
    <source>
        <dbReference type="Proteomes" id="UP000279911"/>
    </source>
</evidence>
<dbReference type="Gene3D" id="2.40.40.20">
    <property type="match status" value="1"/>
</dbReference>
<dbReference type="PROSITE" id="PS00490">
    <property type="entry name" value="MOLYBDOPTERIN_PROK_2"/>
    <property type="match status" value="1"/>
</dbReference>
<dbReference type="InterPro" id="IPR006657">
    <property type="entry name" value="MoPterin_dinucl-bd_dom"/>
</dbReference>
<dbReference type="InterPro" id="IPR009010">
    <property type="entry name" value="Asp_de-COase-like_dom_sf"/>
</dbReference>
<dbReference type="PANTHER" id="PTHR43742">
    <property type="entry name" value="TRIMETHYLAMINE-N-OXIDE REDUCTASE"/>
    <property type="match status" value="1"/>
</dbReference>
<evidence type="ECO:0000256" key="5">
    <source>
        <dbReference type="ARBA" id="ARBA00023002"/>
    </source>
</evidence>
<dbReference type="STRING" id="285983.UB32_05885"/>
<dbReference type="InterPro" id="IPR050612">
    <property type="entry name" value="Prok_Mopterin_Oxidored"/>
</dbReference>
<dbReference type="InterPro" id="IPR006656">
    <property type="entry name" value="Mopterin_OxRdtase"/>
</dbReference>
<proteinExistence type="inferred from homology"/>
<organism evidence="9 10">
    <name type="scientific">Mesobacillus subterraneus</name>
    <dbReference type="NCBI Taxonomy" id="285983"/>
    <lineage>
        <taxon>Bacteria</taxon>
        <taxon>Bacillati</taxon>
        <taxon>Bacillota</taxon>
        <taxon>Bacilli</taxon>
        <taxon>Bacillales</taxon>
        <taxon>Bacillaceae</taxon>
        <taxon>Mesobacillus</taxon>
    </lineage>
</organism>
<evidence type="ECO:0000256" key="6">
    <source>
        <dbReference type="ARBA" id="ARBA00023004"/>
    </source>
</evidence>
<dbReference type="GO" id="GO:0016491">
    <property type="term" value="F:oxidoreductase activity"/>
    <property type="evidence" value="ECO:0007669"/>
    <property type="project" value="UniProtKB-KW"/>
</dbReference>
<dbReference type="CDD" id="cd02766">
    <property type="entry name" value="MopB_3"/>
    <property type="match status" value="1"/>
</dbReference>
<dbReference type="AlphaFoldDB" id="A0A3R9EUT7"/>
<keyword evidence="7" id="KW-0411">Iron-sulfur</keyword>
<keyword evidence="6" id="KW-0408">Iron</keyword>
<dbReference type="OrthoDB" id="9803192at2"/>
<dbReference type="Pfam" id="PF04879">
    <property type="entry name" value="Molybdop_Fe4S4"/>
    <property type="match status" value="1"/>
</dbReference>
<dbReference type="InterPro" id="IPR006963">
    <property type="entry name" value="Mopterin_OxRdtase_4Fe-4S_dom"/>
</dbReference>
<dbReference type="Pfam" id="PF01568">
    <property type="entry name" value="Molydop_binding"/>
    <property type="match status" value="1"/>
</dbReference>
<sequence length="666" mass="74107">MATVYHSACPLNCWDSCGFLVTVEDGKVTKVEGNPEHPITQGKICSRGRMLENRTNAEDRLFYPLKKVDGSFQRVSWEQALNEIAEKLAYYKETFGTASVLHSHDYANSGLLSNLDSRFFNLYGGVTELTGSICWGAGIEAQNWDFGDAYSHAPADLANSNHVVIWGRNVARTNMHLFQNLQNVKKNGTKIYVIDPIYNATAKLANEYISIKPGFDGLLAAGIMKEMLRMNLEDEEFLANHSVGFEDLKALLDSVTLGYISEVTEVPVETISHLADVYADRPVSTIMGLGMQRYKNGGNTIRLLDALVAISGNIGIPGGGANYANKQVGQSFDYQNMTLPERKSSARTFTMMRQAEGILSAVDPEIKMGIVTCGNPLTQVPDTNTVKEAFESLETLVVIDHYMTDTAELADYVLPAATSFEVEDVYYSSMYHHYVNHGPKLVDPPGEAKPDAWIWAELAKRLGFGEEFDFTREEFMEMGLASLTQKGITLDKIREERFAELPVDEVPWADRNFKTPSRKYEFTSSSVADGSIKLSLPTETKWTNPELAEKYPYTLLTIHPLRSNHSQHFHLFQPKPYVKVEMAKSVAAEKGLQENDDVRVWNDRGEIHGRVSILKAAHPGTVNIDEGLSARFGGSVNQLTSSRESDNGLGSTLYDCLVNIEKVENE</sequence>
<evidence type="ECO:0000256" key="4">
    <source>
        <dbReference type="ARBA" id="ARBA00022723"/>
    </source>
</evidence>
<reference evidence="10" key="1">
    <citation type="submission" date="2018-12" db="EMBL/GenBank/DDBJ databases">
        <title>Bacillus chawlae sp. nov., Bacillus glennii sp. nov., and Bacillus saganii sp. nov. Isolated from the Vehicle Assembly Building at Kennedy Space Center where the Viking Spacecraft were Assembled.</title>
        <authorList>
            <person name="Seuylemezian A."/>
            <person name="Vaishampayan P."/>
        </authorList>
    </citation>
    <scope>NUCLEOTIDE SEQUENCE [LARGE SCALE GENOMIC DNA]</scope>
    <source>
        <strain evidence="10">DSM 13966</strain>
    </source>
</reference>